<dbReference type="InterPro" id="IPR036603">
    <property type="entry name" value="RBP11-like"/>
</dbReference>
<dbReference type="SMART" id="SM00662">
    <property type="entry name" value="RPOLD"/>
    <property type="match status" value="1"/>
</dbReference>
<dbReference type="HAMAP" id="MF_00320">
    <property type="entry name" value="RNApol_arch_Rpo3"/>
    <property type="match status" value="1"/>
</dbReference>
<keyword evidence="4" id="KW-0408">Iron</keyword>
<dbReference type="GO" id="GO:0003899">
    <property type="term" value="F:DNA-directed RNA polymerase activity"/>
    <property type="evidence" value="ECO:0007669"/>
    <property type="project" value="UniProtKB-UniRule"/>
</dbReference>
<comment type="subunit">
    <text evidence="4">Part of the RNA polymerase complex.</text>
</comment>
<dbReference type="GO" id="GO:0046872">
    <property type="term" value="F:metal ion binding"/>
    <property type="evidence" value="ECO:0007669"/>
    <property type="project" value="UniProtKB-KW"/>
</dbReference>
<keyword evidence="1 4" id="KW-0240">DNA-directed RNA polymerase</keyword>
<dbReference type="InterPro" id="IPR011263">
    <property type="entry name" value="DNA-dir_RNA_pol_RpoA/D/Rpb3"/>
</dbReference>
<reference evidence="6" key="1">
    <citation type="journal article" date="2020" name="mSystems">
        <title>Genome- and Community-Level Interaction Insights into Carbon Utilization and Element Cycling Functions of Hydrothermarchaeota in Hydrothermal Sediment.</title>
        <authorList>
            <person name="Zhou Z."/>
            <person name="Liu Y."/>
            <person name="Xu W."/>
            <person name="Pan J."/>
            <person name="Luo Z.H."/>
            <person name="Li M."/>
        </authorList>
    </citation>
    <scope>NUCLEOTIDE SEQUENCE [LARGE SCALE GENOMIC DNA]</scope>
    <source>
        <strain evidence="6">SpSt-1116</strain>
    </source>
</reference>
<feature type="binding site" evidence="4">
    <location>
        <position position="207"/>
    </location>
    <ligand>
        <name>[3Fe-4S] cluster</name>
        <dbReference type="ChEBI" id="CHEBI:21137"/>
    </ligand>
</feature>
<dbReference type="GO" id="GO:0000428">
    <property type="term" value="C:DNA-directed RNA polymerase complex"/>
    <property type="evidence" value="ECO:0007669"/>
    <property type="project" value="UniProtKB-KW"/>
</dbReference>
<evidence type="ECO:0000256" key="2">
    <source>
        <dbReference type="ARBA" id="ARBA00023163"/>
    </source>
</evidence>
<name>A0A7J3ZLK5_9CREN</name>
<comment type="similarity">
    <text evidence="3 4">Belongs to the archaeal Rpo3/eukaryotic RPB3 RNA polymerase subunit family.</text>
</comment>
<comment type="caution">
    <text evidence="6">The sequence shown here is derived from an EMBL/GenBank/DDBJ whole genome shotgun (WGS) entry which is preliminary data.</text>
</comment>
<keyword evidence="4 6" id="KW-0808">Transferase</keyword>
<evidence type="ECO:0000313" key="6">
    <source>
        <dbReference type="EMBL" id="HHQ80904.1"/>
    </source>
</evidence>
<feature type="binding site" evidence="4">
    <location>
        <position position="204"/>
    </location>
    <ligand>
        <name>[3Fe-4S] cluster</name>
        <dbReference type="ChEBI" id="CHEBI:21137"/>
    </ligand>
</feature>
<sequence length="308" mass="34186">MGGKAGLSSHKTEKTDSEWQAKVLEKSDSKISILFRNVPLHILSAIRRSLMEEVPTMAISAVIVLENNTVLYDEILAHRLAMIPLTSDKAIEKYKPPEECIECKDCTDCSTKLYLEVRNPDKDELVVYSGHLKSEDPDVKPALDNIPIVILDRGQSVVLEAEARLGRGREHIKWSPVSIATLVSVPCVDFDLSGAESREKVEACLSCLSNFSEALVEDLRSKGRGSIKLERFKSSSLLRYCEAQACSGIIRVRYSDREKILTFEATGALSLENALLTAIKEVKKKVEWLEGKTGSLQKTVVKQGDSSY</sequence>
<evidence type="ECO:0000256" key="1">
    <source>
        <dbReference type="ARBA" id="ARBA00022478"/>
    </source>
</evidence>
<dbReference type="InterPro" id="IPR036643">
    <property type="entry name" value="RNApol_insert_sf"/>
</dbReference>
<comment type="function">
    <text evidence="4">DNA-dependent RNA polymerase (RNAP) catalyzes the transcription of DNA into RNA using the four ribonucleoside triphosphates as substrates.</text>
</comment>
<organism evidence="6">
    <name type="scientific">Fervidicoccus fontis</name>
    <dbReference type="NCBI Taxonomy" id="683846"/>
    <lineage>
        <taxon>Archaea</taxon>
        <taxon>Thermoproteota</taxon>
        <taxon>Thermoprotei</taxon>
        <taxon>Fervidicoccales</taxon>
        <taxon>Fervidicoccaceae</taxon>
        <taxon>Fervidicoccus</taxon>
    </lineage>
</organism>
<keyword evidence="4" id="KW-0411">Iron-sulfur</keyword>
<dbReference type="Gene3D" id="3.30.1360.10">
    <property type="entry name" value="RNA polymerase, RBP11-like subunit"/>
    <property type="match status" value="1"/>
</dbReference>
<dbReference type="EMBL" id="DRZC01000076">
    <property type="protein sequence ID" value="HHQ80904.1"/>
    <property type="molecule type" value="Genomic_DNA"/>
</dbReference>
<dbReference type="GO" id="GO:0006351">
    <property type="term" value="P:DNA-templated transcription"/>
    <property type="evidence" value="ECO:0007669"/>
    <property type="project" value="UniProtKB-UniRule"/>
</dbReference>
<protein>
    <recommendedName>
        <fullName evidence="4">DNA-directed RNA polymerase subunit Rpo3</fullName>
        <ecNumber evidence="4">2.7.7.6</ecNumber>
    </recommendedName>
    <alternativeName>
        <fullName evidence="4">DNA-directed RNA polymerase subunit D</fullName>
    </alternativeName>
</protein>
<feature type="domain" description="DNA-directed RNA polymerase RpoA/D/Rpb3-type" evidence="5">
    <location>
        <begin position="30"/>
        <end position="292"/>
    </location>
</feature>
<dbReference type="InterPro" id="IPR050518">
    <property type="entry name" value="Rpo3/RPB3_RNA_Pol_subunit"/>
</dbReference>
<keyword evidence="2 4" id="KW-0804">Transcription</keyword>
<dbReference type="SUPFAM" id="SSF56553">
    <property type="entry name" value="Insert subdomain of RNA polymerase alpha subunit"/>
    <property type="match status" value="1"/>
</dbReference>
<proteinExistence type="inferred from homology"/>
<accession>A0A7J3ZLK5</accession>
<keyword evidence="4" id="KW-0003">3Fe-4S</keyword>
<comment type="subcellular location">
    <subcellularLocation>
        <location evidence="4">Cytoplasm</location>
    </subcellularLocation>
</comment>
<dbReference type="Gene3D" id="3.30.70.20">
    <property type="match status" value="1"/>
</dbReference>
<evidence type="ECO:0000259" key="5">
    <source>
        <dbReference type="SMART" id="SM00662"/>
    </source>
</evidence>
<feature type="binding site" evidence="4">
    <location>
        <position position="241"/>
    </location>
    <ligand>
        <name>[3Fe-4S] cluster</name>
        <dbReference type="ChEBI" id="CHEBI:21137"/>
    </ligand>
</feature>
<dbReference type="GO" id="GO:0005737">
    <property type="term" value="C:cytoplasm"/>
    <property type="evidence" value="ECO:0007669"/>
    <property type="project" value="UniProtKB-SubCell"/>
</dbReference>
<comment type="catalytic activity">
    <reaction evidence="4">
        <text>RNA(n) + a ribonucleoside 5'-triphosphate = RNA(n+1) + diphosphate</text>
        <dbReference type="Rhea" id="RHEA:21248"/>
        <dbReference type="Rhea" id="RHEA-COMP:14527"/>
        <dbReference type="Rhea" id="RHEA-COMP:17342"/>
        <dbReference type="ChEBI" id="CHEBI:33019"/>
        <dbReference type="ChEBI" id="CHEBI:61557"/>
        <dbReference type="ChEBI" id="CHEBI:140395"/>
        <dbReference type="EC" id="2.7.7.6"/>
    </reaction>
</comment>
<keyword evidence="4" id="KW-0479">Metal-binding</keyword>
<gene>
    <name evidence="4" type="primary">rpo3</name>
    <name evidence="4" type="synonym">rpoD</name>
    <name evidence="6" type="ORF">ENM78_05595</name>
</gene>
<dbReference type="PANTHER" id="PTHR11800:SF2">
    <property type="entry name" value="DNA-DIRECTED RNA POLYMERASE II SUBUNIT RPB3"/>
    <property type="match status" value="1"/>
</dbReference>
<keyword evidence="4 6" id="KW-0548">Nucleotidyltransferase</keyword>
<evidence type="ECO:0000256" key="4">
    <source>
        <dbReference type="HAMAP-Rule" id="MF_00320"/>
    </source>
</evidence>
<dbReference type="GO" id="GO:0003677">
    <property type="term" value="F:DNA binding"/>
    <property type="evidence" value="ECO:0007669"/>
    <property type="project" value="UniProtKB-UniRule"/>
</dbReference>
<dbReference type="Gene3D" id="2.170.120.12">
    <property type="entry name" value="DNA-directed RNA polymerase, insert domain"/>
    <property type="match status" value="1"/>
</dbReference>
<dbReference type="InterPro" id="IPR022842">
    <property type="entry name" value="RNAP_Rpo3/Rpb3/RPAC1"/>
</dbReference>
<keyword evidence="4" id="KW-0963">Cytoplasm</keyword>
<dbReference type="InterPro" id="IPR011262">
    <property type="entry name" value="DNA-dir_RNA_pol_insert"/>
</dbReference>
<dbReference type="Pfam" id="PF01000">
    <property type="entry name" value="RNA_pol_A_bac"/>
    <property type="match status" value="1"/>
</dbReference>
<dbReference type="NCBIfam" id="NF001988">
    <property type="entry name" value="PRK00783.1"/>
    <property type="match status" value="1"/>
</dbReference>
<dbReference type="AlphaFoldDB" id="A0A7J3ZLK5"/>
<evidence type="ECO:0000256" key="3">
    <source>
        <dbReference type="ARBA" id="ARBA00025804"/>
    </source>
</evidence>
<dbReference type="PANTHER" id="PTHR11800">
    <property type="entry name" value="DNA-DIRECTED RNA POLYMERASE"/>
    <property type="match status" value="1"/>
</dbReference>
<dbReference type="Pfam" id="PF01193">
    <property type="entry name" value="RNA_pol_L"/>
    <property type="match status" value="1"/>
</dbReference>
<dbReference type="GO" id="GO:0051538">
    <property type="term" value="F:3 iron, 4 sulfur cluster binding"/>
    <property type="evidence" value="ECO:0007669"/>
    <property type="project" value="UniProtKB-KW"/>
</dbReference>
<dbReference type="EC" id="2.7.7.6" evidence="4"/>
<dbReference type="GO" id="GO:0046983">
    <property type="term" value="F:protein dimerization activity"/>
    <property type="evidence" value="ECO:0007669"/>
    <property type="project" value="InterPro"/>
</dbReference>
<dbReference type="SUPFAM" id="SSF55257">
    <property type="entry name" value="RBP11-like subunits of RNA polymerase"/>
    <property type="match status" value="1"/>
</dbReference>
<comment type="cofactor">
    <cofactor evidence="4">
        <name>[3Fe-4S] cluster</name>
        <dbReference type="ChEBI" id="CHEBI:21137"/>
    </cofactor>
    <text evidence="4">Binds 1 [3Fe-4S] cluster.</text>
</comment>